<protein>
    <recommendedName>
        <fullName evidence="2">Phytase-like domain-containing protein</fullName>
    </recommendedName>
</protein>
<dbReference type="EMBL" id="RBII01000001">
    <property type="protein sequence ID" value="RKQ72042.1"/>
    <property type="molecule type" value="Genomic_DNA"/>
</dbReference>
<dbReference type="AlphaFoldDB" id="A0A420WMA5"/>
<accession>A0A420WMA5</accession>
<dbReference type="RefSeq" id="WP_121099905.1">
    <property type="nucleotide sequence ID" value="NZ_RBII01000001.1"/>
</dbReference>
<dbReference type="SUPFAM" id="SSF50952">
    <property type="entry name" value="Soluble quinoprotein glucose dehydrogenase"/>
    <property type="match status" value="1"/>
</dbReference>
<dbReference type="InterPro" id="IPR027372">
    <property type="entry name" value="Phytase-like_dom"/>
</dbReference>
<dbReference type="InterPro" id="IPR011041">
    <property type="entry name" value="Quinoprot_gluc/sorb_DH_b-prop"/>
</dbReference>
<dbReference type="Pfam" id="PF13449">
    <property type="entry name" value="Phytase-like"/>
    <property type="match status" value="1"/>
</dbReference>
<organism evidence="3 4">
    <name type="scientific">Litorimonas taeanensis</name>
    <dbReference type="NCBI Taxonomy" id="568099"/>
    <lineage>
        <taxon>Bacteria</taxon>
        <taxon>Pseudomonadati</taxon>
        <taxon>Pseudomonadota</taxon>
        <taxon>Alphaproteobacteria</taxon>
        <taxon>Maricaulales</taxon>
        <taxon>Robiginitomaculaceae</taxon>
    </lineage>
</organism>
<feature type="chain" id="PRO_5019254791" description="Phytase-like domain-containing protein" evidence="1">
    <location>
        <begin position="26"/>
        <end position="340"/>
    </location>
</feature>
<dbReference type="OrthoDB" id="9798693at2"/>
<evidence type="ECO:0000313" key="4">
    <source>
        <dbReference type="Proteomes" id="UP000282211"/>
    </source>
</evidence>
<feature type="signal peptide" evidence="1">
    <location>
        <begin position="1"/>
        <end position="25"/>
    </location>
</feature>
<feature type="domain" description="Phytase-like" evidence="2">
    <location>
        <begin position="89"/>
        <end position="227"/>
    </location>
</feature>
<gene>
    <name evidence="3" type="ORF">DES40_1379</name>
</gene>
<dbReference type="Proteomes" id="UP000282211">
    <property type="component" value="Unassembled WGS sequence"/>
</dbReference>
<dbReference type="PIRSF" id="PIRSF031900">
    <property type="entry name" value="UCP031900"/>
    <property type="match status" value="1"/>
</dbReference>
<keyword evidence="1" id="KW-0732">Signal</keyword>
<reference evidence="3 4" key="1">
    <citation type="submission" date="2018-10" db="EMBL/GenBank/DDBJ databases">
        <title>Genomic Encyclopedia of Type Strains, Phase IV (KMG-IV): sequencing the most valuable type-strain genomes for metagenomic binning, comparative biology and taxonomic classification.</title>
        <authorList>
            <person name="Goeker M."/>
        </authorList>
    </citation>
    <scope>NUCLEOTIDE SEQUENCE [LARGE SCALE GENOMIC DNA]</scope>
    <source>
        <strain evidence="3 4">DSM 22008</strain>
    </source>
</reference>
<keyword evidence="4" id="KW-1185">Reference proteome</keyword>
<evidence type="ECO:0000256" key="1">
    <source>
        <dbReference type="SAM" id="SignalP"/>
    </source>
</evidence>
<sequence length="340" mass="37087">MPLRILKMLSISMTALIISTHPVVADDTAEYLDQIKQKSCAKKSDSFPFASLDITATPVALGDEAEIKATLPHNVKFLNGWHLTAPDSRFGGLSGIDRLPNGDLMAVSDQGTIFVIGLTDNAPNGRGAMTPLLDHRGQQVGRKMDSDSEGLVYHDGLVFISFERDHRVLAYDFFGCKSAARGIKILDFPRKISGKKIPNNSGAEALDISTDGHLISGFEFELEGKAPIVTIALSALANTDKLPKNSISFKPVDEPYSLVGLSKSAALLRTYDPKTGNRNIIQVDKGQTEFTLQPPLAVDNFEGITEVTTPEGQRLIYIISDDNFSGRQRTLLHVFEITDE</sequence>
<evidence type="ECO:0000259" key="2">
    <source>
        <dbReference type="Pfam" id="PF13449"/>
    </source>
</evidence>
<proteinExistence type="predicted"/>
<dbReference type="InterPro" id="IPR014567">
    <property type="entry name" value="UCP031900"/>
</dbReference>
<dbReference type="InParanoid" id="A0A420WMA5"/>
<name>A0A420WMA5_9PROT</name>
<comment type="caution">
    <text evidence="3">The sequence shown here is derived from an EMBL/GenBank/DDBJ whole genome shotgun (WGS) entry which is preliminary data.</text>
</comment>
<evidence type="ECO:0000313" key="3">
    <source>
        <dbReference type="EMBL" id="RKQ72042.1"/>
    </source>
</evidence>